<proteinExistence type="predicted"/>
<reference evidence="3" key="1">
    <citation type="journal article" date="2019" name="Int. J. Syst. Evol. Microbiol.">
        <title>The Global Catalogue of Microorganisms (GCM) 10K type strain sequencing project: providing services to taxonomists for standard genome sequencing and annotation.</title>
        <authorList>
            <consortium name="The Broad Institute Genomics Platform"/>
            <consortium name="The Broad Institute Genome Sequencing Center for Infectious Disease"/>
            <person name="Wu L."/>
            <person name="Ma J."/>
        </authorList>
    </citation>
    <scope>NUCLEOTIDE SEQUENCE [LARGE SCALE GENOMIC DNA]</scope>
    <source>
        <strain evidence="3">CGMCC 1.16275</strain>
    </source>
</reference>
<dbReference type="Proteomes" id="UP001597115">
    <property type="component" value="Unassembled WGS sequence"/>
</dbReference>
<evidence type="ECO:0000313" key="3">
    <source>
        <dbReference type="Proteomes" id="UP001597115"/>
    </source>
</evidence>
<organism evidence="2 3">
    <name type="scientific">Sphingomonas tabacisoli</name>
    <dbReference type="NCBI Taxonomy" id="2249466"/>
    <lineage>
        <taxon>Bacteria</taxon>
        <taxon>Pseudomonadati</taxon>
        <taxon>Pseudomonadota</taxon>
        <taxon>Alphaproteobacteria</taxon>
        <taxon>Sphingomonadales</taxon>
        <taxon>Sphingomonadaceae</taxon>
        <taxon>Sphingomonas</taxon>
    </lineage>
</organism>
<keyword evidence="1" id="KW-0732">Signal</keyword>
<accession>A0ABW4I2M6</accession>
<feature type="signal peptide" evidence="1">
    <location>
        <begin position="1"/>
        <end position="23"/>
    </location>
</feature>
<sequence>MPRSIILPTVLVAFIVLQTPASAQTAAQPADLGEVRRLTPEEKERILAQSDERTADAALASALGGGTGGDRAIHGEVGFEIGTGNTVGAFGSAMIPLGDRGAAILQFEDFRTNAGNFRRYRR</sequence>
<evidence type="ECO:0000256" key="1">
    <source>
        <dbReference type="SAM" id="SignalP"/>
    </source>
</evidence>
<protein>
    <submittedName>
        <fullName evidence="2">Uncharacterized protein</fullName>
    </submittedName>
</protein>
<gene>
    <name evidence="2" type="ORF">ACFSCW_09235</name>
</gene>
<keyword evidence="3" id="KW-1185">Reference proteome</keyword>
<name>A0ABW4I2M6_9SPHN</name>
<comment type="caution">
    <text evidence="2">The sequence shown here is derived from an EMBL/GenBank/DDBJ whole genome shotgun (WGS) entry which is preliminary data.</text>
</comment>
<dbReference type="EMBL" id="JBHUDY010000001">
    <property type="protein sequence ID" value="MFD1611983.1"/>
    <property type="molecule type" value="Genomic_DNA"/>
</dbReference>
<feature type="chain" id="PRO_5045654755" evidence="1">
    <location>
        <begin position="24"/>
        <end position="122"/>
    </location>
</feature>
<evidence type="ECO:0000313" key="2">
    <source>
        <dbReference type="EMBL" id="MFD1611983.1"/>
    </source>
</evidence>
<dbReference type="RefSeq" id="WP_380888573.1">
    <property type="nucleotide sequence ID" value="NZ_JBHUDY010000001.1"/>
</dbReference>